<dbReference type="GO" id="GO:0009986">
    <property type="term" value="C:cell surface"/>
    <property type="evidence" value="ECO:0007669"/>
    <property type="project" value="TreeGrafter"/>
</dbReference>
<comment type="subcellular location">
    <subcellularLocation>
        <location evidence="1">Secreted</location>
        <location evidence="1">Cell wall</location>
    </subcellularLocation>
</comment>
<evidence type="ECO:0000256" key="5">
    <source>
        <dbReference type="ARBA" id="ARBA00023180"/>
    </source>
</evidence>
<keyword evidence="2" id="KW-0134">Cell wall</keyword>
<dbReference type="Pfam" id="PF12454">
    <property type="entry name" value="Ecm33"/>
    <property type="match status" value="1"/>
</dbReference>
<evidence type="ECO:0000313" key="9">
    <source>
        <dbReference type="Proteomes" id="UP001197093"/>
    </source>
</evidence>
<dbReference type="Proteomes" id="UP001197093">
    <property type="component" value="Unassembled WGS sequence"/>
</dbReference>
<dbReference type="Gene3D" id="3.80.20.20">
    <property type="entry name" value="Receptor L-domain"/>
    <property type="match status" value="2"/>
</dbReference>
<comment type="caution">
    <text evidence="8">The sequence shown here is derived from an EMBL/GenBank/DDBJ whole genome shotgun (WGS) entry which is preliminary data.</text>
</comment>
<dbReference type="InterPro" id="IPR036941">
    <property type="entry name" value="Rcpt_L-dom_sf"/>
</dbReference>
<sequence>MFVKQLLPAFLAIGSAAAQAGTCTFTATTTVNSQAEATKLASCRTVKGSVVIGTTAGSSIDISGPQEITGDLSVLDNGVLENFQTSSLRTVGGAFTLRNVTKLSTLSFSSLTSVRALAWQSVTNLNSVTLGPLSKADEVTISDTFLDTLTGLNLTSVNKLDINNNRRLKKFSTGLENLSDNLNIQANGIGLDIDLPDLVWISNMTIANVTKFSVPSLQVVNGSIRFDSNYFETFSAPNLTHTESGDISFVGNGALLNMTFPKLTSIGGGLLIANNTGLDKVTYFPKLTDVGGAIKLRGNFTEVDFPELNVVKGAFDVSSTGDVKSSCEALKKAAPSDQGGDGRIAGTFTCTSNNDKANEDTDSTSSGNGEVDGTGNGKDKNSAAGVTFNVALLGLVGVAALASAL</sequence>
<evidence type="ECO:0000256" key="1">
    <source>
        <dbReference type="ARBA" id="ARBA00004191"/>
    </source>
</evidence>
<accession>A0AAD4I2C2</accession>
<feature type="signal peptide" evidence="7">
    <location>
        <begin position="1"/>
        <end position="18"/>
    </location>
</feature>
<dbReference type="PANTHER" id="PTHR31018:SF3">
    <property type="entry name" value="RECEPTOR PROTEIN-TYROSINE KINASE"/>
    <property type="match status" value="1"/>
</dbReference>
<feature type="region of interest" description="Disordered" evidence="6">
    <location>
        <begin position="335"/>
        <end position="379"/>
    </location>
</feature>
<evidence type="ECO:0000256" key="4">
    <source>
        <dbReference type="ARBA" id="ARBA00022729"/>
    </source>
</evidence>
<feature type="chain" id="PRO_5042018658" evidence="7">
    <location>
        <begin position="19"/>
        <end position="405"/>
    </location>
</feature>
<dbReference type="AlphaFoldDB" id="A0AAD4I2C2"/>
<keyword evidence="9" id="KW-1185">Reference proteome</keyword>
<keyword evidence="3" id="KW-0964">Secreted</keyword>
<dbReference type="EMBL" id="JAHCVI010000002">
    <property type="protein sequence ID" value="KAG7289758.1"/>
    <property type="molecule type" value="Genomic_DNA"/>
</dbReference>
<dbReference type="GO" id="GO:0005886">
    <property type="term" value="C:plasma membrane"/>
    <property type="evidence" value="ECO:0007669"/>
    <property type="project" value="TreeGrafter"/>
</dbReference>
<protein>
    <submittedName>
        <fullName evidence="8">Uncharacterized protein</fullName>
    </submittedName>
</protein>
<evidence type="ECO:0000256" key="3">
    <source>
        <dbReference type="ARBA" id="ARBA00022525"/>
    </source>
</evidence>
<keyword evidence="5" id="KW-0325">Glycoprotein</keyword>
<evidence type="ECO:0000256" key="7">
    <source>
        <dbReference type="SAM" id="SignalP"/>
    </source>
</evidence>
<dbReference type="InterPro" id="IPR051648">
    <property type="entry name" value="CWI-Assembly_Regulator"/>
</dbReference>
<proteinExistence type="predicted"/>
<name>A0AAD4I2C2_9PEZI</name>
<dbReference type="SUPFAM" id="SSF52058">
    <property type="entry name" value="L domain-like"/>
    <property type="match status" value="2"/>
</dbReference>
<organism evidence="8 9">
    <name type="scientific">Staphylotrichum longicolle</name>
    <dbReference type="NCBI Taxonomy" id="669026"/>
    <lineage>
        <taxon>Eukaryota</taxon>
        <taxon>Fungi</taxon>
        <taxon>Dikarya</taxon>
        <taxon>Ascomycota</taxon>
        <taxon>Pezizomycotina</taxon>
        <taxon>Sordariomycetes</taxon>
        <taxon>Sordariomycetidae</taxon>
        <taxon>Sordariales</taxon>
        <taxon>Chaetomiaceae</taxon>
        <taxon>Staphylotrichum</taxon>
    </lineage>
</organism>
<evidence type="ECO:0000313" key="8">
    <source>
        <dbReference type="EMBL" id="KAG7289758.1"/>
    </source>
</evidence>
<evidence type="ECO:0000256" key="2">
    <source>
        <dbReference type="ARBA" id="ARBA00022512"/>
    </source>
</evidence>
<evidence type="ECO:0000256" key="6">
    <source>
        <dbReference type="SAM" id="MobiDB-lite"/>
    </source>
</evidence>
<dbReference type="GO" id="GO:0031505">
    <property type="term" value="P:fungal-type cell wall organization"/>
    <property type="evidence" value="ECO:0007669"/>
    <property type="project" value="TreeGrafter"/>
</dbReference>
<gene>
    <name evidence="8" type="ORF">NEMBOFW57_006134</name>
</gene>
<dbReference type="PANTHER" id="PTHR31018">
    <property type="entry name" value="SPORULATION-SPECIFIC PROTEIN-RELATED"/>
    <property type="match status" value="1"/>
</dbReference>
<reference evidence="8" key="1">
    <citation type="submission" date="2023-02" db="EMBL/GenBank/DDBJ databases">
        <authorList>
            <person name="Palmer J.M."/>
        </authorList>
    </citation>
    <scope>NUCLEOTIDE SEQUENCE</scope>
    <source>
        <strain evidence="8">FW57</strain>
    </source>
</reference>
<keyword evidence="4 7" id="KW-0732">Signal</keyword>
<dbReference type="GO" id="GO:0009277">
    <property type="term" value="C:fungal-type cell wall"/>
    <property type="evidence" value="ECO:0007669"/>
    <property type="project" value="TreeGrafter"/>
</dbReference>